<dbReference type="Proteomes" id="UP001501624">
    <property type="component" value="Unassembled WGS sequence"/>
</dbReference>
<feature type="transmembrane region" description="Helical" evidence="2">
    <location>
        <begin position="76"/>
        <end position="97"/>
    </location>
</feature>
<evidence type="ECO:0000313" key="4">
    <source>
        <dbReference type="Proteomes" id="UP001501624"/>
    </source>
</evidence>
<name>A0ABP7JG54_9PSEU</name>
<protein>
    <submittedName>
        <fullName evidence="3">Uncharacterized protein</fullName>
    </submittedName>
</protein>
<feature type="region of interest" description="Disordered" evidence="1">
    <location>
        <begin position="137"/>
        <end position="157"/>
    </location>
</feature>
<organism evidence="3 4">
    <name type="scientific">Amycolatopsis tucumanensis</name>
    <dbReference type="NCBI Taxonomy" id="401106"/>
    <lineage>
        <taxon>Bacteria</taxon>
        <taxon>Bacillati</taxon>
        <taxon>Actinomycetota</taxon>
        <taxon>Actinomycetes</taxon>
        <taxon>Pseudonocardiales</taxon>
        <taxon>Pseudonocardiaceae</taxon>
        <taxon>Amycolatopsis</taxon>
    </lineage>
</organism>
<evidence type="ECO:0000256" key="2">
    <source>
        <dbReference type="SAM" id="Phobius"/>
    </source>
</evidence>
<reference evidence="4" key="1">
    <citation type="journal article" date="2019" name="Int. J. Syst. Evol. Microbiol.">
        <title>The Global Catalogue of Microorganisms (GCM) 10K type strain sequencing project: providing services to taxonomists for standard genome sequencing and annotation.</title>
        <authorList>
            <consortium name="The Broad Institute Genomics Platform"/>
            <consortium name="The Broad Institute Genome Sequencing Center for Infectious Disease"/>
            <person name="Wu L."/>
            <person name="Ma J."/>
        </authorList>
    </citation>
    <scope>NUCLEOTIDE SEQUENCE [LARGE SCALE GENOMIC DNA]</scope>
    <source>
        <strain evidence="4">JCM 17017</strain>
    </source>
</reference>
<feature type="compositionally biased region" description="Basic residues" evidence="1">
    <location>
        <begin position="100"/>
        <end position="114"/>
    </location>
</feature>
<sequence>MARLRGPVWRAAAVAVVCAGLPVFTVAGSDRRSRDAAVIKLSTAQRFKVYEQELVVHDPARVRTLDDENADDVRSFWIYVPLLAGLAGAPAAGRAGVRDLRRRRRNRTGRRAPHRNPADSPEGTSQLLYQVAPRVRPVSKNSLRDGEPCGGIRQQRC</sequence>
<keyword evidence="2" id="KW-1133">Transmembrane helix</keyword>
<gene>
    <name evidence="3" type="ORF">GCM10022380_72650</name>
</gene>
<keyword evidence="2" id="KW-0812">Transmembrane</keyword>
<keyword evidence="2" id="KW-0472">Membrane</keyword>
<proteinExistence type="predicted"/>
<dbReference type="RefSeq" id="WP_237338577.1">
    <property type="nucleotide sequence ID" value="NZ_JAKGSD010000038.1"/>
</dbReference>
<feature type="region of interest" description="Disordered" evidence="1">
    <location>
        <begin position="93"/>
        <end position="125"/>
    </location>
</feature>
<comment type="caution">
    <text evidence="3">The sequence shown here is derived from an EMBL/GenBank/DDBJ whole genome shotgun (WGS) entry which is preliminary data.</text>
</comment>
<evidence type="ECO:0000256" key="1">
    <source>
        <dbReference type="SAM" id="MobiDB-lite"/>
    </source>
</evidence>
<evidence type="ECO:0000313" key="3">
    <source>
        <dbReference type="EMBL" id="GAA3843852.1"/>
    </source>
</evidence>
<accession>A0ABP7JG54</accession>
<dbReference type="EMBL" id="BAABCM010000014">
    <property type="protein sequence ID" value="GAA3843852.1"/>
    <property type="molecule type" value="Genomic_DNA"/>
</dbReference>
<keyword evidence="4" id="KW-1185">Reference proteome</keyword>